<dbReference type="EMBL" id="JAEDAM010000101">
    <property type="protein sequence ID" value="MBS8122521.1"/>
    <property type="molecule type" value="Genomic_DNA"/>
</dbReference>
<dbReference type="Proteomes" id="UP000680365">
    <property type="component" value="Unassembled WGS sequence"/>
</dbReference>
<dbReference type="Gene3D" id="3.30.700.10">
    <property type="entry name" value="Glycoprotein, Type 4 Pilin"/>
    <property type="match status" value="1"/>
</dbReference>
<dbReference type="RefSeq" id="WP_213349950.1">
    <property type="nucleotide sequence ID" value="NZ_JAEDAM010000101.1"/>
</dbReference>
<evidence type="ECO:0000256" key="1">
    <source>
        <dbReference type="SAM" id="MobiDB-lite"/>
    </source>
</evidence>
<organism evidence="2 3">
    <name type="scientific">Candidatus Vampirococcus lugosii</name>
    <dbReference type="NCBI Taxonomy" id="2789015"/>
    <lineage>
        <taxon>Bacteria</taxon>
        <taxon>Candidatus Absconditibacteriota</taxon>
        <taxon>Vampirococcus</taxon>
    </lineage>
</organism>
<feature type="region of interest" description="Disordered" evidence="1">
    <location>
        <begin position="26"/>
        <end position="57"/>
    </location>
</feature>
<keyword evidence="3" id="KW-1185">Reference proteome</keyword>
<sequence length="182" mass="20419">MKKLLLLLLIGFVPVFGGCLGEVDENEDNQNLDNEQSNSDLDNEQNEQALSEERDSARLSHLGQTSMALSIYYSGRGRGSYPESDGMVELSEIQDYLVPRYMDSLPSDPLDGKNYYYISLNNRGTENGGYALIAELENTGDNGYINANNIDEVHNMIKGIDSDSSKFREILEDSGNYYLSYR</sequence>
<accession>A0ABS5QMS8</accession>
<dbReference type="PROSITE" id="PS51257">
    <property type="entry name" value="PROKAR_LIPOPROTEIN"/>
    <property type="match status" value="1"/>
</dbReference>
<protein>
    <submittedName>
        <fullName evidence="2">Uncharacterized protein</fullName>
    </submittedName>
</protein>
<name>A0ABS5QMS8_9BACT</name>
<feature type="compositionally biased region" description="Low complexity" evidence="1">
    <location>
        <begin position="31"/>
        <end position="40"/>
    </location>
</feature>
<evidence type="ECO:0000313" key="3">
    <source>
        <dbReference type="Proteomes" id="UP000680365"/>
    </source>
</evidence>
<proteinExistence type="predicted"/>
<gene>
    <name evidence="2" type="ORF">VAMP_31433n221</name>
</gene>
<evidence type="ECO:0000313" key="2">
    <source>
        <dbReference type="EMBL" id="MBS8122521.1"/>
    </source>
</evidence>
<comment type="caution">
    <text evidence="2">The sequence shown here is derived from an EMBL/GenBank/DDBJ whole genome shotgun (WGS) entry which is preliminary data.</text>
</comment>
<reference evidence="2 3" key="1">
    <citation type="journal article" date="2021" name="Nat. Commun.">
        <title>Reductive evolution and unique predatory mode in the CPR bacterium Vampirococcus lugosii.</title>
        <authorList>
            <person name="Moreira D."/>
            <person name="Zivanovic Y."/>
            <person name="Lopez-Archilla A.I."/>
            <person name="Iniesto M."/>
            <person name="Lopez-Garcia P."/>
        </authorList>
    </citation>
    <scope>NUCLEOTIDE SEQUENCE [LARGE SCALE GENOMIC DNA]</scope>
    <source>
        <strain evidence="2">Chiprana</strain>
    </source>
</reference>